<organism evidence="1 2">
    <name type="scientific">Planctobacterium marinum</name>
    <dbReference type="NCBI Taxonomy" id="1631968"/>
    <lineage>
        <taxon>Bacteria</taxon>
        <taxon>Pseudomonadati</taxon>
        <taxon>Pseudomonadota</taxon>
        <taxon>Gammaproteobacteria</taxon>
        <taxon>Alteromonadales</taxon>
        <taxon>Alteromonadaceae</taxon>
        <taxon>Planctobacterium</taxon>
    </lineage>
</organism>
<dbReference type="NCBIfam" id="TIGR02443">
    <property type="entry name" value="YheV family putative zinc ribbon protein"/>
    <property type="match status" value="1"/>
</dbReference>
<sequence>MSTRIKKRFIAGAICPHCKASDSLMLYMENNVEKVECVHCGYHKSQTDAETEKQTRTNENVIGIFKPQQ</sequence>
<dbReference type="AlphaFoldDB" id="A0AA48KQN3"/>
<dbReference type="EMBL" id="AP027272">
    <property type="protein sequence ID" value="BDX04579.1"/>
    <property type="molecule type" value="Genomic_DNA"/>
</dbReference>
<dbReference type="RefSeq" id="WP_338290363.1">
    <property type="nucleotide sequence ID" value="NZ_AP027272.1"/>
</dbReference>
<protein>
    <submittedName>
        <fullName evidence="1">DNA-binding protein</fullName>
    </submittedName>
</protein>
<dbReference type="KEGG" id="pmaw:MACH26_01000"/>
<dbReference type="Pfam" id="PF09526">
    <property type="entry name" value="DUF2387"/>
    <property type="match status" value="1"/>
</dbReference>
<proteinExistence type="predicted"/>
<accession>A0AA48KQN3</accession>
<evidence type="ECO:0000313" key="1">
    <source>
        <dbReference type="EMBL" id="BDX04579.1"/>
    </source>
</evidence>
<dbReference type="Proteomes" id="UP001333710">
    <property type="component" value="Chromosome"/>
</dbReference>
<name>A0AA48KQN3_9ALTE</name>
<gene>
    <name evidence="1" type="ORF">MACH26_01000</name>
</gene>
<dbReference type="InterPro" id="IPR012658">
    <property type="entry name" value="YheV"/>
</dbReference>
<keyword evidence="2" id="KW-1185">Reference proteome</keyword>
<dbReference type="GO" id="GO:0003677">
    <property type="term" value="F:DNA binding"/>
    <property type="evidence" value="ECO:0007669"/>
    <property type="project" value="UniProtKB-KW"/>
</dbReference>
<reference evidence="1" key="1">
    <citation type="submission" date="2023-01" db="EMBL/GenBank/DDBJ databases">
        <title>Complete genome sequence of Planctobacterium marinum strain Dej080120_11.</title>
        <authorList>
            <person name="Ueki S."/>
            <person name="Maruyama F."/>
        </authorList>
    </citation>
    <scope>NUCLEOTIDE SEQUENCE</scope>
    <source>
        <strain evidence="1">Dej080120_11</strain>
    </source>
</reference>
<evidence type="ECO:0000313" key="2">
    <source>
        <dbReference type="Proteomes" id="UP001333710"/>
    </source>
</evidence>
<keyword evidence="1" id="KW-0238">DNA-binding</keyword>